<evidence type="ECO:0000313" key="1">
    <source>
        <dbReference type="EMBL" id="RRJ82942.1"/>
    </source>
</evidence>
<accession>A0A3P3VJR2</accession>
<organism evidence="1 2">
    <name type="scientific">Aestuariirhabdus litorea</name>
    <dbReference type="NCBI Taxonomy" id="2528527"/>
    <lineage>
        <taxon>Bacteria</taxon>
        <taxon>Pseudomonadati</taxon>
        <taxon>Pseudomonadota</taxon>
        <taxon>Gammaproteobacteria</taxon>
        <taxon>Oceanospirillales</taxon>
        <taxon>Aestuariirhabdaceae</taxon>
        <taxon>Aestuariirhabdus</taxon>
    </lineage>
</organism>
<name>A0A3P3VJR2_9GAMM</name>
<keyword evidence="2" id="KW-1185">Reference proteome</keyword>
<proteinExistence type="predicted"/>
<dbReference type="RefSeq" id="WP_125017155.1">
    <property type="nucleotide sequence ID" value="NZ_QWEZ01000002.1"/>
</dbReference>
<sequence length="287" mass="32072">MTDYDFLRDGLTAGRLVPLLGPGALAGARDPQTGDALPADNRSLILAMNQGREMMPRLMVEFSRAAQHLEQRRGQAAVTRFLTGLYSRPWTRAPLHDVLAQLAPPWVVDLNRDHQLLDSYGGQEHLLVKGCARTMGSGLRYRLYRGHCGQYEEIDDSSAIDPAWPVLFKPLGCSLPEPSFIASDADYVDYLTELMGGFALPPALKTYRQQKQYLLMGVPLGRDTERMLVTEISYGAAQPRGWVFLEQPSPKERRYCARMSLEIIEQPLNSFTRFLQANPGSARACLS</sequence>
<protein>
    <submittedName>
        <fullName evidence="1">SIR2 family protein</fullName>
    </submittedName>
</protein>
<gene>
    <name evidence="1" type="ORF">D0544_13920</name>
</gene>
<dbReference type="Proteomes" id="UP000280792">
    <property type="component" value="Unassembled WGS sequence"/>
</dbReference>
<dbReference type="AlphaFoldDB" id="A0A3P3VJR2"/>
<reference evidence="1 2" key="1">
    <citation type="submission" date="2018-08" db="EMBL/GenBank/DDBJ databases">
        <authorList>
            <person name="Khan S.A."/>
        </authorList>
    </citation>
    <scope>NUCLEOTIDE SEQUENCE [LARGE SCALE GENOMIC DNA]</scope>
    <source>
        <strain evidence="1 2">GTF-13</strain>
    </source>
</reference>
<comment type="caution">
    <text evidence="1">The sequence shown here is derived from an EMBL/GenBank/DDBJ whole genome shotgun (WGS) entry which is preliminary data.</text>
</comment>
<dbReference type="Pfam" id="PF13289">
    <property type="entry name" value="SIR2_2"/>
    <property type="match status" value="1"/>
</dbReference>
<evidence type="ECO:0000313" key="2">
    <source>
        <dbReference type="Proteomes" id="UP000280792"/>
    </source>
</evidence>
<dbReference type="EMBL" id="QWEZ01000002">
    <property type="protein sequence ID" value="RRJ82942.1"/>
    <property type="molecule type" value="Genomic_DNA"/>
</dbReference>
<reference evidence="1 2" key="2">
    <citation type="submission" date="2018-12" db="EMBL/GenBank/DDBJ databases">
        <title>Simiduia agarivorans gen. nov., sp. nov., a marine, agarolytic bacterium isolated from shallow coastal water from Keelung, Taiwan.</title>
        <authorList>
            <person name="Shieh W.Y."/>
        </authorList>
    </citation>
    <scope>NUCLEOTIDE SEQUENCE [LARGE SCALE GENOMIC DNA]</scope>
    <source>
        <strain evidence="1 2">GTF-13</strain>
    </source>
</reference>